<name>X1DQ78_9ZZZZ</name>
<dbReference type="AlphaFoldDB" id="X1DQ78"/>
<dbReference type="EMBL" id="BART01039754">
    <property type="protein sequence ID" value="GAH23131.1"/>
    <property type="molecule type" value="Genomic_DNA"/>
</dbReference>
<proteinExistence type="predicted"/>
<feature type="non-terminal residue" evidence="1">
    <location>
        <position position="111"/>
    </location>
</feature>
<evidence type="ECO:0000313" key="1">
    <source>
        <dbReference type="EMBL" id="GAH23131.1"/>
    </source>
</evidence>
<reference evidence="1" key="1">
    <citation type="journal article" date="2014" name="Front. Microbiol.">
        <title>High frequency of phylogenetically diverse reductive dehalogenase-homologous genes in deep subseafloor sedimentary metagenomes.</title>
        <authorList>
            <person name="Kawai M."/>
            <person name="Futagami T."/>
            <person name="Toyoda A."/>
            <person name="Takaki Y."/>
            <person name="Nishi S."/>
            <person name="Hori S."/>
            <person name="Arai W."/>
            <person name="Tsubouchi T."/>
            <person name="Morono Y."/>
            <person name="Uchiyama I."/>
            <person name="Ito T."/>
            <person name="Fujiyama A."/>
            <person name="Inagaki F."/>
            <person name="Takami H."/>
        </authorList>
    </citation>
    <scope>NUCLEOTIDE SEQUENCE</scope>
    <source>
        <strain evidence="1">Expedition CK06-06</strain>
    </source>
</reference>
<accession>X1DQ78</accession>
<gene>
    <name evidence="1" type="ORF">S01H4_65143</name>
</gene>
<protein>
    <submittedName>
        <fullName evidence="1">Uncharacterized protein</fullName>
    </submittedName>
</protein>
<feature type="non-terminal residue" evidence="1">
    <location>
        <position position="1"/>
    </location>
</feature>
<sequence length="111" mass="12760">TDDINIGGYHSFDGINWIAKTEYTNTMKTLELYIDDKKMELDEDTIIALTRQVNNLGELKDRQTDFTNIFSIPKSRINQENLESSDNINSISNKPYQRAFSKIIRGGIEIV</sequence>
<comment type="caution">
    <text evidence="1">The sequence shown here is derived from an EMBL/GenBank/DDBJ whole genome shotgun (WGS) entry which is preliminary data.</text>
</comment>
<organism evidence="1">
    <name type="scientific">marine sediment metagenome</name>
    <dbReference type="NCBI Taxonomy" id="412755"/>
    <lineage>
        <taxon>unclassified sequences</taxon>
        <taxon>metagenomes</taxon>
        <taxon>ecological metagenomes</taxon>
    </lineage>
</organism>